<sequence>MVSPKATDYEKKNKSHYHPITASQWTQSTTRTSVFIFGMLVVSIVLAACGSIITPTLKRPVVTGMLKLSIINWSAFKRKDVHVNALEGQEDFLESLQFTFIT</sequence>
<feature type="transmembrane region" description="Helical" evidence="1">
    <location>
        <begin position="34"/>
        <end position="57"/>
    </location>
</feature>
<reference evidence="2 3" key="1">
    <citation type="submission" date="2015-09" db="EMBL/GenBank/DDBJ databases">
        <title>Draft genome of the parasitic nematode Teladorsagia circumcincta isolate WARC Sus (inbred).</title>
        <authorList>
            <person name="Mitreva M."/>
        </authorList>
    </citation>
    <scope>NUCLEOTIDE SEQUENCE [LARGE SCALE GENOMIC DNA]</scope>
    <source>
        <strain evidence="2 3">S</strain>
    </source>
</reference>
<keyword evidence="3" id="KW-1185">Reference proteome</keyword>
<evidence type="ECO:0000313" key="3">
    <source>
        <dbReference type="Proteomes" id="UP000230423"/>
    </source>
</evidence>
<keyword evidence="1" id="KW-0812">Transmembrane</keyword>
<evidence type="ECO:0000313" key="2">
    <source>
        <dbReference type="EMBL" id="PIO66525.1"/>
    </source>
</evidence>
<name>A0A2G9U8N4_TELCI</name>
<evidence type="ECO:0000256" key="1">
    <source>
        <dbReference type="SAM" id="Phobius"/>
    </source>
</evidence>
<dbReference type="AlphaFoldDB" id="A0A2G9U8N4"/>
<dbReference type="Proteomes" id="UP000230423">
    <property type="component" value="Unassembled WGS sequence"/>
</dbReference>
<protein>
    <submittedName>
        <fullName evidence="2">Uncharacterized protein</fullName>
    </submittedName>
</protein>
<gene>
    <name evidence="2" type="ORF">TELCIR_11758</name>
</gene>
<accession>A0A2G9U8N4</accession>
<proteinExistence type="predicted"/>
<dbReference type="EMBL" id="KZ348209">
    <property type="protein sequence ID" value="PIO66525.1"/>
    <property type="molecule type" value="Genomic_DNA"/>
</dbReference>
<keyword evidence="1" id="KW-1133">Transmembrane helix</keyword>
<organism evidence="2 3">
    <name type="scientific">Teladorsagia circumcincta</name>
    <name type="common">Brown stomach worm</name>
    <name type="synonym">Ostertagia circumcincta</name>
    <dbReference type="NCBI Taxonomy" id="45464"/>
    <lineage>
        <taxon>Eukaryota</taxon>
        <taxon>Metazoa</taxon>
        <taxon>Ecdysozoa</taxon>
        <taxon>Nematoda</taxon>
        <taxon>Chromadorea</taxon>
        <taxon>Rhabditida</taxon>
        <taxon>Rhabditina</taxon>
        <taxon>Rhabditomorpha</taxon>
        <taxon>Strongyloidea</taxon>
        <taxon>Trichostrongylidae</taxon>
        <taxon>Teladorsagia</taxon>
    </lineage>
</organism>
<keyword evidence="1" id="KW-0472">Membrane</keyword>